<sequence length="290" mass="33110">MAEEMDIYGGMFEIENIGEVEKDEVADDNIPVELNEINEPGVGMIFSSFHEAKSFYDIYAQSKGFSIRTRSTYRDRRGPDLSSALFVCTCEGFNQRMPKSDDEGKIRRTTSIVRSGCKASMRVTNIRGTTAWKVTVFSDQHNHEFIPQNKGDLVKCNKRKSRAAKTPTEAMRSCDVYRQATRLAHMAGRSEEIYEVIMAVMEETFKKVSQMEKELFNPENDKRCLDNGYDNSNNLGNSDQLIPAEPHISRTNLKKRDRKGKEMENNINILDTGLTKWQPLNHEEDISVVS</sequence>
<dbReference type="OrthoDB" id="1686421at2759"/>
<keyword evidence="3" id="KW-1185">Reference proteome</keyword>
<accession>A0A2G5CWD9</accession>
<evidence type="ECO:0000313" key="2">
    <source>
        <dbReference type="EMBL" id="PIA35585.1"/>
    </source>
</evidence>
<organism evidence="2 3">
    <name type="scientific">Aquilegia coerulea</name>
    <name type="common">Rocky mountain columbine</name>
    <dbReference type="NCBI Taxonomy" id="218851"/>
    <lineage>
        <taxon>Eukaryota</taxon>
        <taxon>Viridiplantae</taxon>
        <taxon>Streptophyta</taxon>
        <taxon>Embryophyta</taxon>
        <taxon>Tracheophyta</taxon>
        <taxon>Spermatophyta</taxon>
        <taxon>Magnoliopsida</taxon>
        <taxon>Ranunculales</taxon>
        <taxon>Ranunculaceae</taxon>
        <taxon>Thalictroideae</taxon>
        <taxon>Aquilegia</taxon>
    </lineage>
</organism>
<name>A0A2G5CWD9_AQUCA</name>
<gene>
    <name evidence="2" type="ORF">AQUCO_03500151v1</name>
</gene>
<proteinExistence type="predicted"/>
<dbReference type="PANTHER" id="PTHR46328:SF27">
    <property type="entry name" value="OS12G0287500 PROTEIN"/>
    <property type="match status" value="1"/>
</dbReference>
<dbReference type="Pfam" id="PF03101">
    <property type="entry name" value="FAR1"/>
    <property type="match status" value="1"/>
</dbReference>
<dbReference type="InterPro" id="IPR004330">
    <property type="entry name" value="FAR1_DNA_bnd_dom"/>
</dbReference>
<dbReference type="PANTHER" id="PTHR46328">
    <property type="entry name" value="FAR-RED IMPAIRED RESPONSIVE (FAR1) FAMILY PROTEIN-RELATED"/>
    <property type="match status" value="1"/>
</dbReference>
<evidence type="ECO:0000313" key="3">
    <source>
        <dbReference type="Proteomes" id="UP000230069"/>
    </source>
</evidence>
<dbReference type="EMBL" id="KZ305052">
    <property type="protein sequence ID" value="PIA35587.1"/>
    <property type="molecule type" value="Genomic_DNA"/>
</dbReference>
<dbReference type="Proteomes" id="UP000230069">
    <property type="component" value="Unassembled WGS sequence"/>
</dbReference>
<dbReference type="EMBL" id="KZ305052">
    <property type="protein sequence ID" value="PIA35588.1"/>
    <property type="molecule type" value="Genomic_DNA"/>
</dbReference>
<dbReference type="EMBL" id="KZ305052">
    <property type="protein sequence ID" value="PIA35585.1"/>
    <property type="molecule type" value="Genomic_DNA"/>
</dbReference>
<dbReference type="EMBL" id="KZ305052">
    <property type="protein sequence ID" value="PIA35586.1"/>
    <property type="molecule type" value="Genomic_DNA"/>
</dbReference>
<reference evidence="2 3" key="1">
    <citation type="submission" date="2017-09" db="EMBL/GenBank/DDBJ databases">
        <title>WGS assembly of Aquilegia coerulea Goldsmith.</title>
        <authorList>
            <person name="Hodges S."/>
            <person name="Kramer E."/>
            <person name="Nordborg M."/>
            <person name="Tomkins J."/>
            <person name="Borevitz J."/>
            <person name="Derieg N."/>
            <person name="Yan J."/>
            <person name="Mihaltcheva S."/>
            <person name="Hayes R.D."/>
            <person name="Rokhsar D."/>
        </authorList>
    </citation>
    <scope>NUCLEOTIDE SEQUENCE [LARGE SCALE GENOMIC DNA]</scope>
    <source>
        <strain evidence="3">cv. Goldsmith</strain>
    </source>
</reference>
<protein>
    <recommendedName>
        <fullName evidence="1">FAR1 domain-containing protein</fullName>
    </recommendedName>
</protein>
<dbReference type="AlphaFoldDB" id="A0A2G5CWD9"/>
<evidence type="ECO:0000259" key="1">
    <source>
        <dbReference type="Pfam" id="PF03101"/>
    </source>
</evidence>
<feature type="domain" description="FAR1" evidence="1">
    <location>
        <begin position="54"/>
        <end position="146"/>
    </location>
</feature>
<dbReference type="STRING" id="218851.A0A2G5CWD9"/>